<dbReference type="HOGENOM" id="CLU_2513957_0_0_1"/>
<name>A0A0C3D9H7_9AGAM</name>
<evidence type="ECO:0000313" key="2">
    <source>
        <dbReference type="EMBL" id="KIM53049.1"/>
    </source>
</evidence>
<sequence>MKQCALKACPMVGFELRSTLGSHKPRQASVLPDIAVECLYCMAPRTPGDGETEAVETPPRGKTEGRTQRNGQGISTGVMSVGNPA</sequence>
<gene>
    <name evidence="2" type="ORF">SCLCIDRAFT_1223225</name>
</gene>
<evidence type="ECO:0000313" key="3">
    <source>
        <dbReference type="Proteomes" id="UP000053989"/>
    </source>
</evidence>
<dbReference type="InParanoid" id="A0A0C3D9H7"/>
<dbReference type="EMBL" id="KN822191">
    <property type="protein sequence ID" value="KIM53049.1"/>
    <property type="molecule type" value="Genomic_DNA"/>
</dbReference>
<reference evidence="2 3" key="1">
    <citation type="submission" date="2014-04" db="EMBL/GenBank/DDBJ databases">
        <authorList>
            <consortium name="DOE Joint Genome Institute"/>
            <person name="Kuo A."/>
            <person name="Kohler A."/>
            <person name="Nagy L.G."/>
            <person name="Floudas D."/>
            <person name="Copeland A."/>
            <person name="Barry K.W."/>
            <person name="Cichocki N."/>
            <person name="Veneault-Fourrey C."/>
            <person name="LaButti K."/>
            <person name="Lindquist E.A."/>
            <person name="Lipzen A."/>
            <person name="Lundell T."/>
            <person name="Morin E."/>
            <person name="Murat C."/>
            <person name="Sun H."/>
            <person name="Tunlid A."/>
            <person name="Henrissat B."/>
            <person name="Grigoriev I.V."/>
            <person name="Hibbett D.S."/>
            <person name="Martin F."/>
            <person name="Nordberg H.P."/>
            <person name="Cantor M.N."/>
            <person name="Hua S.X."/>
        </authorList>
    </citation>
    <scope>NUCLEOTIDE SEQUENCE [LARGE SCALE GENOMIC DNA]</scope>
    <source>
        <strain evidence="2 3">Foug A</strain>
    </source>
</reference>
<accession>A0A0C3D9H7</accession>
<evidence type="ECO:0000256" key="1">
    <source>
        <dbReference type="SAM" id="MobiDB-lite"/>
    </source>
</evidence>
<organism evidence="2 3">
    <name type="scientific">Scleroderma citrinum Foug A</name>
    <dbReference type="NCBI Taxonomy" id="1036808"/>
    <lineage>
        <taxon>Eukaryota</taxon>
        <taxon>Fungi</taxon>
        <taxon>Dikarya</taxon>
        <taxon>Basidiomycota</taxon>
        <taxon>Agaricomycotina</taxon>
        <taxon>Agaricomycetes</taxon>
        <taxon>Agaricomycetidae</taxon>
        <taxon>Boletales</taxon>
        <taxon>Sclerodermatineae</taxon>
        <taxon>Sclerodermataceae</taxon>
        <taxon>Scleroderma</taxon>
    </lineage>
</organism>
<keyword evidence="3" id="KW-1185">Reference proteome</keyword>
<feature type="compositionally biased region" description="Polar residues" evidence="1">
    <location>
        <begin position="68"/>
        <end position="78"/>
    </location>
</feature>
<reference evidence="3" key="2">
    <citation type="submission" date="2015-01" db="EMBL/GenBank/DDBJ databases">
        <title>Evolutionary Origins and Diversification of the Mycorrhizal Mutualists.</title>
        <authorList>
            <consortium name="DOE Joint Genome Institute"/>
            <consortium name="Mycorrhizal Genomics Consortium"/>
            <person name="Kohler A."/>
            <person name="Kuo A."/>
            <person name="Nagy L.G."/>
            <person name="Floudas D."/>
            <person name="Copeland A."/>
            <person name="Barry K.W."/>
            <person name="Cichocki N."/>
            <person name="Veneault-Fourrey C."/>
            <person name="LaButti K."/>
            <person name="Lindquist E.A."/>
            <person name="Lipzen A."/>
            <person name="Lundell T."/>
            <person name="Morin E."/>
            <person name="Murat C."/>
            <person name="Riley R."/>
            <person name="Ohm R."/>
            <person name="Sun H."/>
            <person name="Tunlid A."/>
            <person name="Henrissat B."/>
            <person name="Grigoriev I.V."/>
            <person name="Hibbett D.S."/>
            <person name="Martin F."/>
        </authorList>
    </citation>
    <scope>NUCLEOTIDE SEQUENCE [LARGE SCALE GENOMIC DNA]</scope>
    <source>
        <strain evidence="3">Foug A</strain>
    </source>
</reference>
<protein>
    <submittedName>
        <fullName evidence="2">Uncharacterized protein</fullName>
    </submittedName>
</protein>
<feature type="region of interest" description="Disordered" evidence="1">
    <location>
        <begin position="45"/>
        <end position="85"/>
    </location>
</feature>
<dbReference type="Proteomes" id="UP000053989">
    <property type="component" value="Unassembled WGS sequence"/>
</dbReference>
<proteinExistence type="predicted"/>
<dbReference type="AlphaFoldDB" id="A0A0C3D9H7"/>